<dbReference type="PANTHER" id="PTHR48226:SF1">
    <property type="entry name" value="WAS_WASL-INTERACTING PROTEIN FAMILY MEMBER 1"/>
    <property type="match status" value="1"/>
</dbReference>
<dbReference type="PANTHER" id="PTHR48226">
    <property type="entry name" value="OS06G0326200 PROTEIN"/>
    <property type="match status" value="1"/>
</dbReference>
<feature type="domain" description="SMODS and SLOG-associating 2TM effector" evidence="3">
    <location>
        <begin position="91"/>
        <end position="279"/>
    </location>
</feature>
<evidence type="ECO:0000256" key="1">
    <source>
        <dbReference type="SAM" id="MobiDB-lite"/>
    </source>
</evidence>
<feature type="transmembrane region" description="Helical" evidence="2">
    <location>
        <begin position="140"/>
        <end position="158"/>
    </location>
</feature>
<accession>A0A5N5EW14</accession>
<dbReference type="InterPro" id="IPR053099">
    <property type="entry name" value="WAS/WASL-interacting_domain"/>
</dbReference>
<comment type="caution">
    <text evidence="4">The sequence shown here is derived from an EMBL/GenBank/DDBJ whole genome shotgun (WGS) entry which is preliminary data.</text>
</comment>
<feature type="compositionally biased region" description="Gly residues" evidence="1">
    <location>
        <begin position="280"/>
        <end position="291"/>
    </location>
</feature>
<keyword evidence="2" id="KW-0812">Transmembrane</keyword>
<dbReference type="InterPro" id="IPR040688">
    <property type="entry name" value="SLATT_2"/>
</dbReference>
<keyword evidence="2" id="KW-0472">Membrane</keyword>
<dbReference type="AlphaFoldDB" id="A0A5N5EW14"/>
<feature type="transmembrane region" description="Helical" evidence="2">
    <location>
        <begin position="170"/>
        <end position="188"/>
    </location>
</feature>
<feature type="region of interest" description="Disordered" evidence="1">
    <location>
        <begin position="1"/>
        <end position="99"/>
    </location>
</feature>
<name>A0A5N5EW14_9ACTN</name>
<reference evidence="4 5" key="1">
    <citation type="submission" date="2019-09" db="EMBL/GenBank/DDBJ databases">
        <authorList>
            <person name="Liu P."/>
        </authorList>
    </citation>
    <scope>NUCLEOTIDE SEQUENCE [LARGE SCALE GENOMIC DNA]</scope>
    <source>
        <strain evidence="4 5">TRM68085</strain>
    </source>
</reference>
<feature type="region of interest" description="Disordered" evidence="1">
    <location>
        <begin position="278"/>
        <end position="315"/>
    </location>
</feature>
<dbReference type="Proteomes" id="UP000326907">
    <property type="component" value="Unassembled WGS sequence"/>
</dbReference>
<gene>
    <name evidence="4" type="ORF">F5983_23605</name>
</gene>
<dbReference type="GO" id="GO:0005884">
    <property type="term" value="C:actin filament"/>
    <property type="evidence" value="ECO:0007669"/>
    <property type="project" value="TreeGrafter"/>
</dbReference>
<evidence type="ECO:0000256" key="2">
    <source>
        <dbReference type="SAM" id="Phobius"/>
    </source>
</evidence>
<protein>
    <submittedName>
        <fullName evidence="4">SLATT domain-containing protein</fullName>
    </submittedName>
</protein>
<sequence length="315" mass="31802">MQPEGPPRKESDAGSGEIGVECSASGSRAGGVGGAAGSGGGRGVGGGGGRGGEGRGGGGGGDAGGRDGSGGGGGARAGGAWGGGSGAGGRDLTGRPFPLGDWGEPAERLDELYRWVESGALATAEWYLTDRVWKRRAARALRLGTAAGVVAGAALPLLDLTGTLSGSAGWGYLSLLLGAACMGCDRYFGLTSGWIRNLATAQAVQRRLQVLQFDWASECVREMLGPSEGTASEAAERCLGVLRRFSEDITELVRSETADWMVEFRAGPAPMGTQALVSGSAGGRAEPGGLPGRFSMPSVAARPNMPRQRPPEAPR</sequence>
<proteinExistence type="predicted"/>
<evidence type="ECO:0000259" key="3">
    <source>
        <dbReference type="Pfam" id="PF18183"/>
    </source>
</evidence>
<dbReference type="NCBIfam" id="NF033633">
    <property type="entry name" value="SLATT_2"/>
    <property type="match status" value="1"/>
</dbReference>
<evidence type="ECO:0000313" key="5">
    <source>
        <dbReference type="Proteomes" id="UP000326907"/>
    </source>
</evidence>
<dbReference type="GO" id="GO:0030048">
    <property type="term" value="P:actin filament-based movement"/>
    <property type="evidence" value="ECO:0007669"/>
    <property type="project" value="TreeGrafter"/>
</dbReference>
<dbReference type="EMBL" id="VYUA01000023">
    <property type="protein sequence ID" value="KAB2590154.1"/>
    <property type="molecule type" value="Genomic_DNA"/>
</dbReference>
<feature type="compositionally biased region" description="Gly residues" evidence="1">
    <location>
        <begin position="28"/>
        <end position="91"/>
    </location>
</feature>
<dbReference type="Pfam" id="PF18183">
    <property type="entry name" value="SLATT_2"/>
    <property type="match status" value="1"/>
</dbReference>
<keyword evidence="2" id="KW-1133">Transmembrane helix</keyword>
<evidence type="ECO:0000313" key="4">
    <source>
        <dbReference type="EMBL" id="KAB2590154.1"/>
    </source>
</evidence>
<organism evidence="4 5">
    <name type="scientific">Streptomyces arboris</name>
    <dbReference type="NCBI Taxonomy" id="2600619"/>
    <lineage>
        <taxon>Bacteria</taxon>
        <taxon>Bacillati</taxon>
        <taxon>Actinomycetota</taxon>
        <taxon>Actinomycetes</taxon>
        <taxon>Kitasatosporales</taxon>
        <taxon>Streptomycetaceae</taxon>
        <taxon>Streptomyces</taxon>
    </lineage>
</organism>
<keyword evidence="5" id="KW-1185">Reference proteome</keyword>
<feature type="compositionally biased region" description="Basic and acidic residues" evidence="1">
    <location>
        <begin position="1"/>
        <end position="12"/>
    </location>
</feature>